<evidence type="ECO:0000259" key="1">
    <source>
        <dbReference type="Pfam" id="PF06985"/>
    </source>
</evidence>
<dbReference type="Proteomes" id="UP000799539">
    <property type="component" value="Unassembled WGS sequence"/>
</dbReference>
<dbReference type="PANTHER" id="PTHR24148">
    <property type="entry name" value="ANKYRIN REPEAT DOMAIN-CONTAINING PROTEIN 39 HOMOLOG-RELATED"/>
    <property type="match status" value="1"/>
</dbReference>
<evidence type="ECO:0000313" key="2">
    <source>
        <dbReference type="EMBL" id="KAF2206825.1"/>
    </source>
</evidence>
<dbReference type="InterPro" id="IPR010730">
    <property type="entry name" value="HET"/>
</dbReference>
<dbReference type="Pfam" id="PF06985">
    <property type="entry name" value="HET"/>
    <property type="match status" value="1"/>
</dbReference>
<feature type="domain" description="Heterokaryon incompatibility" evidence="1">
    <location>
        <begin position="3"/>
        <end position="88"/>
    </location>
</feature>
<dbReference type="PANTHER" id="PTHR24148:SF82">
    <property type="entry name" value="HETEROKARYON INCOMPATIBILITY DOMAIN-CONTAINING PROTEIN"/>
    <property type="match status" value="1"/>
</dbReference>
<reference evidence="2" key="1">
    <citation type="journal article" date="2020" name="Stud. Mycol.">
        <title>101 Dothideomycetes genomes: a test case for predicting lifestyles and emergence of pathogens.</title>
        <authorList>
            <person name="Haridas S."/>
            <person name="Albert R."/>
            <person name="Binder M."/>
            <person name="Bloem J."/>
            <person name="Labutti K."/>
            <person name="Salamov A."/>
            <person name="Andreopoulos B."/>
            <person name="Baker S."/>
            <person name="Barry K."/>
            <person name="Bills G."/>
            <person name="Bluhm B."/>
            <person name="Cannon C."/>
            <person name="Castanera R."/>
            <person name="Culley D."/>
            <person name="Daum C."/>
            <person name="Ezra D."/>
            <person name="Gonzalez J."/>
            <person name="Henrissat B."/>
            <person name="Kuo A."/>
            <person name="Liang C."/>
            <person name="Lipzen A."/>
            <person name="Lutzoni F."/>
            <person name="Magnuson J."/>
            <person name="Mondo S."/>
            <person name="Nolan M."/>
            <person name="Ohm R."/>
            <person name="Pangilinan J."/>
            <person name="Park H.-J."/>
            <person name="Ramirez L."/>
            <person name="Alfaro M."/>
            <person name="Sun H."/>
            <person name="Tritt A."/>
            <person name="Yoshinaga Y."/>
            <person name="Zwiers L.-H."/>
            <person name="Turgeon B."/>
            <person name="Goodwin S."/>
            <person name="Spatafora J."/>
            <person name="Crous P."/>
            <person name="Grigoriev I."/>
        </authorList>
    </citation>
    <scope>NUCLEOTIDE SEQUENCE</scope>
    <source>
        <strain evidence="2">SCOH1-5</strain>
    </source>
</reference>
<keyword evidence="3" id="KW-1185">Reference proteome</keyword>
<dbReference type="InterPro" id="IPR052895">
    <property type="entry name" value="HetReg/Transcr_Mod"/>
</dbReference>
<feature type="non-terminal residue" evidence="2">
    <location>
        <position position="1"/>
    </location>
</feature>
<proteinExistence type="predicted"/>
<protein>
    <recommendedName>
        <fullName evidence="1">Heterokaryon incompatibility domain-containing protein</fullName>
    </recommendedName>
</protein>
<evidence type="ECO:0000313" key="3">
    <source>
        <dbReference type="Proteomes" id="UP000799539"/>
    </source>
</evidence>
<accession>A0A6A6EYP3</accession>
<dbReference type="AlphaFoldDB" id="A0A6A6EYP3"/>
<dbReference type="EMBL" id="ML992711">
    <property type="protein sequence ID" value="KAF2206825.1"/>
    <property type="molecule type" value="Genomic_DNA"/>
</dbReference>
<gene>
    <name evidence="2" type="ORF">CERZMDRAFT_8719</name>
</gene>
<name>A0A6A6EYP3_9PEZI</name>
<feature type="non-terminal residue" evidence="2">
    <location>
        <position position="88"/>
    </location>
</feature>
<sequence length="88" mass="10324">PDYEALSHVWGPPQDTTLAYVNPLVPSFNQSSFNLATALRHLRLQKRSRMLWIDTICMNQQDIEERSPLVRHMGQIYRLSLRVIVWFG</sequence>
<organism evidence="2 3">
    <name type="scientific">Cercospora zeae-maydis SCOH1-5</name>
    <dbReference type="NCBI Taxonomy" id="717836"/>
    <lineage>
        <taxon>Eukaryota</taxon>
        <taxon>Fungi</taxon>
        <taxon>Dikarya</taxon>
        <taxon>Ascomycota</taxon>
        <taxon>Pezizomycotina</taxon>
        <taxon>Dothideomycetes</taxon>
        <taxon>Dothideomycetidae</taxon>
        <taxon>Mycosphaerellales</taxon>
        <taxon>Mycosphaerellaceae</taxon>
        <taxon>Cercospora</taxon>
    </lineage>
</organism>
<dbReference type="OrthoDB" id="3650339at2759"/>